<feature type="transmembrane region" description="Helical" evidence="1">
    <location>
        <begin position="16"/>
        <end position="40"/>
    </location>
</feature>
<sequence length="263" mass="29574">MAIKLDMAKAYDRVKWNFLCLVLTKMGFSRTFVSWIFAYINSASFSFMVKGEACGWVLPNRGIRQGDPLSPYLFLIISEAFSNLISQAKVAGRLTGIRISRAAPVVTHLFSADDALLFNEASEEQALNFKMVLDQYCLASGQKVNFEKSSVFFSSNTPDQVRSDVCSIMGNIQEQKKIKHLGLPLSIGRSKKEIFKFVVDMADRRVSNWKANFLSMAGKEVLVKFVLNALPNYIIACYKLLVVVCDDLDRTISKFWWGSKEGG</sequence>
<dbReference type="Proteomes" id="UP001318860">
    <property type="component" value="Unassembled WGS sequence"/>
</dbReference>
<accession>A0ABR0VX23</accession>
<organism evidence="3 4">
    <name type="scientific">Rehmannia glutinosa</name>
    <name type="common">Chinese foxglove</name>
    <dbReference type="NCBI Taxonomy" id="99300"/>
    <lineage>
        <taxon>Eukaryota</taxon>
        <taxon>Viridiplantae</taxon>
        <taxon>Streptophyta</taxon>
        <taxon>Embryophyta</taxon>
        <taxon>Tracheophyta</taxon>
        <taxon>Spermatophyta</taxon>
        <taxon>Magnoliopsida</taxon>
        <taxon>eudicotyledons</taxon>
        <taxon>Gunneridae</taxon>
        <taxon>Pentapetalae</taxon>
        <taxon>asterids</taxon>
        <taxon>lamiids</taxon>
        <taxon>Lamiales</taxon>
        <taxon>Orobanchaceae</taxon>
        <taxon>Rehmannieae</taxon>
        <taxon>Rehmannia</taxon>
    </lineage>
</organism>
<dbReference type="PANTHER" id="PTHR33116:SF86">
    <property type="entry name" value="REVERSE TRANSCRIPTASE DOMAIN-CONTAINING PROTEIN"/>
    <property type="match status" value="1"/>
</dbReference>
<feature type="domain" description="Reverse transcriptase" evidence="2">
    <location>
        <begin position="1"/>
        <end position="185"/>
    </location>
</feature>
<evidence type="ECO:0000313" key="4">
    <source>
        <dbReference type="Proteomes" id="UP001318860"/>
    </source>
</evidence>
<evidence type="ECO:0000256" key="1">
    <source>
        <dbReference type="SAM" id="Phobius"/>
    </source>
</evidence>
<evidence type="ECO:0000313" key="3">
    <source>
        <dbReference type="EMBL" id="KAK6138841.1"/>
    </source>
</evidence>
<keyword evidence="1" id="KW-1133">Transmembrane helix</keyword>
<proteinExistence type="predicted"/>
<dbReference type="Pfam" id="PF00078">
    <property type="entry name" value="RVT_1"/>
    <property type="match status" value="1"/>
</dbReference>
<keyword evidence="1" id="KW-0812">Transmembrane</keyword>
<dbReference type="SUPFAM" id="SSF56672">
    <property type="entry name" value="DNA/RNA polymerases"/>
    <property type="match status" value="1"/>
</dbReference>
<name>A0ABR0VX23_REHGL</name>
<gene>
    <name evidence="3" type="ORF">DH2020_027414</name>
</gene>
<dbReference type="InterPro" id="IPR000477">
    <property type="entry name" value="RT_dom"/>
</dbReference>
<protein>
    <recommendedName>
        <fullName evidence="2">Reverse transcriptase domain-containing protein</fullName>
    </recommendedName>
</protein>
<evidence type="ECO:0000259" key="2">
    <source>
        <dbReference type="PROSITE" id="PS50878"/>
    </source>
</evidence>
<comment type="caution">
    <text evidence="3">The sequence shown here is derived from an EMBL/GenBank/DDBJ whole genome shotgun (WGS) entry which is preliminary data.</text>
</comment>
<reference evidence="3 4" key="1">
    <citation type="journal article" date="2021" name="Comput. Struct. Biotechnol. J.">
        <title>De novo genome assembly of the potent medicinal plant Rehmannia glutinosa using nanopore technology.</title>
        <authorList>
            <person name="Ma L."/>
            <person name="Dong C."/>
            <person name="Song C."/>
            <person name="Wang X."/>
            <person name="Zheng X."/>
            <person name="Niu Y."/>
            <person name="Chen S."/>
            <person name="Feng W."/>
        </authorList>
    </citation>
    <scope>NUCLEOTIDE SEQUENCE [LARGE SCALE GENOMIC DNA]</scope>
    <source>
        <strain evidence="3">DH-2019</strain>
    </source>
</reference>
<keyword evidence="1" id="KW-0472">Membrane</keyword>
<dbReference type="EMBL" id="JABTTQ020000608">
    <property type="protein sequence ID" value="KAK6138841.1"/>
    <property type="molecule type" value="Genomic_DNA"/>
</dbReference>
<dbReference type="PANTHER" id="PTHR33116">
    <property type="entry name" value="REVERSE TRANSCRIPTASE ZINC-BINDING DOMAIN-CONTAINING PROTEIN-RELATED-RELATED"/>
    <property type="match status" value="1"/>
</dbReference>
<dbReference type="PROSITE" id="PS50878">
    <property type="entry name" value="RT_POL"/>
    <property type="match status" value="1"/>
</dbReference>
<dbReference type="InterPro" id="IPR043502">
    <property type="entry name" value="DNA/RNA_pol_sf"/>
</dbReference>
<keyword evidence="4" id="KW-1185">Reference proteome</keyword>